<dbReference type="EMBL" id="JAIWYP010000015">
    <property type="protein sequence ID" value="KAH3699480.1"/>
    <property type="molecule type" value="Genomic_DNA"/>
</dbReference>
<keyword evidence="3" id="KW-1185">Reference proteome</keyword>
<evidence type="ECO:0000313" key="2">
    <source>
        <dbReference type="EMBL" id="KAH3699480.1"/>
    </source>
</evidence>
<name>A0A9D4BE21_DREPO</name>
<proteinExistence type="predicted"/>
<evidence type="ECO:0000313" key="3">
    <source>
        <dbReference type="Proteomes" id="UP000828390"/>
    </source>
</evidence>
<protein>
    <submittedName>
        <fullName evidence="2">Uncharacterized protein</fullName>
    </submittedName>
</protein>
<sequence length="72" mass="8203">MENTYNRRRRRLRTRAKSCPGPRGLGKCGARRRKAPKLTGNDGLIRAARVRTSNGFSTNRTKTKLYPLELSD</sequence>
<reference evidence="2" key="1">
    <citation type="journal article" date="2019" name="bioRxiv">
        <title>The Genome of the Zebra Mussel, Dreissena polymorpha: A Resource for Invasive Species Research.</title>
        <authorList>
            <person name="McCartney M.A."/>
            <person name="Auch B."/>
            <person name="Kono T."/>
            <person name="Mallez S."/>
            <person name="Zhang Y."/>
            <person name="Obille A."/>
            <person name="Becker A."/>
            <person name="Abrahante J.E."/>
            <person name="Garbe J."/>
            <person name="Badalamenti J.P."/>
            <person name="Herman A."/>
            <person name="Mangelson H."/>
            <person name="Liachko I."/>
            <person name="Sullivan S."/>
            <person name="Sone E.D."/>
            <person name="Koren S."/>
            <person name="Silverstein K.A.T."/>
            <person name="Beckman K.B."/>
            <person name="Gohl D.M."/>
        </authorList>
    </citation>
    <scope>NUCLEOTIDE SEQUENCE</scope>
    <source>
        <strain evidence="2">Duluth1</strain>
        <tissue evidence="2">Whole animal</tissue>
    </source>
</reference>
<feature type="region of interest" description="Disordered" evidence="1">
    <location>
        <begin position="1"/>
        <end position="38"/>
    </location>
</feature>
<reference evidence="2" key="2">
    <citation type="submission" date="2020-11" db="EMBL/GenBank/DDBJ databases">
        <authorList>
            <person name="McCartney M.A."/>
            <person name="Auch B."/>
            <person name="Kono T."/>
            <person name="Mallez S."/>
            <person name="Becker A."/>
            <person name="Gohl D.M."/>
            <person name="Silverstein K.A.T."/>
            <person name="Koren S."/>
            <person name="Bechman K.B."/>
            <person name="Herman A."/>
            <person name="Abrahante J.E."/>
            <person name="Garbe J."/>
        </authorList>
    </citation>
    <scope>NUCLEOTIDE SEQUENCE</scope>
    <source>
        <strain evidence="2">Duluth1</strain>
        <tissue evidence="2">Whole animal</tissue>
    </source>
</reference>
<dbReference type="Proteomes" id="UP000828390">
    <property type="component" value="Unassembled WGS sequence"/>
</dbReference>
<accession>A0A9D4BE21</accession>
<evidence type="ECO:0000256" key="1">
    <source>
        <dbReference type="SAM" id="MobiDB-lite"/>
    </source>
</evidence>
<gene>
    <name evidence="2" type="ORF">DPMN_074436</name>
</gene>
<comment type="caution">
    <text evidence="2">The sequence shown here is derived from an EMBL/GenBank/DDBJ whole genome shotgun (WGS) entry which is preliminary data.</text>
</comment>
<feature type="compositionally biased region" description="Basic residues" evidence="1">
    <location>
        <begin position="1"/>
        <end position="16"/>
    </location>
</feature>
<dbReference type="AlphaFoldDB" id="A0A9D4BE21"/>
<organism evidence="2 3">
    <name type="scientific">Dreissena polymorpha</name>
    <name type="common">Zebra mussel</name>
    <name type="synonym">Mytilus polymorpha</name>
    <dbReference type="NCBI Taxonomy" id="45954"/>
    <lineage>
        <taxon>Eukaryota</taxon>
        <taxon>Metazoa</taxon>
        <taxon>Spiralia</taxon>
        <taxon>Lophotrochozoa</taxon>
        <taxon>Mollusca</taxon>
        <taxon>Bivalvia</taxon>
        <taxon>Autobranchia</taxon>
        <taxon>Heteroconchia</taxon>
        <taxon>Euheterodonta</taxon>
        <taxon>Imparidentia</taxon>
        <taxon>Neoheterodontei</taxon>
        <taxon>Myida</taxon>
        <taxon>Dreissenoidea</taxon>
        <taxon>Dreissenidae</taxon>
        <taxon>Dreissena</taxon>
    </lineage>
</organism>